<evidence type="ECO:0008006" key="4">
    <source>
        <dbReference type="Google" id="ProtNLM"/>
    </source>
</evidence>
<comment type="caution">
    <text evidence="2">The sequence shown here is derived from an EMBL/GenBank/DDBJ whole genome shotgun (WGS) entry which is preliminary data.</text>
</comment>
<dbReference type="RefSeq" id="WP_183857489.1">
    <property type="nucleotide sequence ID" value="NZ_JACHOO010000006.1"/>
</dbReference>
<dbReference type="InterPro" id="IPR009842">
    <property type="entry name" value="DUF1402"/>
</dbReference>
<reference evidence="2 3" key="1">
    <citation type="submission" date="2020-08" db="EMBL/GenBank/DDBJ databases">
        <title>Genomic Encyclopedia of Type Strains, Phase IV (KMG-IV): sequencing the most valuable type-strain genomes for metagenomic binning, comparative biology and taxonomic classification.</title>
        <authorList>
            <person name="Goeker M."/>
        </authorList>
    </citation>
    <scope>NUCLEOTIDE SEQUENCE [LARGE SCALE GENOMIC DNA]</scope>
    <source>
        <strain evidence="2 3">DSM 16268</strain>
    </source>
</reference>
<sequence length="318" mass="35239">MVRRPLAALLLVLALAAGLPVLAADAVPVPPGNRSAVQPPIDGSSIARTRETKGSFEDKYKRVYGLLQRDRTLIGKIKKTAALYDIDPIHIIGAIVGEHTYNVDSIDSAQGYYIKALGYLSEDNLAFVHDGVSVGDFVARPEFEDCAKEKDDYDLWSCREHVWNERFRGRTVDGTAWPNDRFGRVFFQPFFAGQTFGLGQLNPLAALMVADRVHAVGGLPVLTAAQAPKVYHAIMDPDLSLHYMAASIRASIDAYRDIAGVDISDNPGLTATLYNIGDVRRRAQEFAALRRSSPGTWPRENYYGWFVNDRLDELEKLL</sequence>
<evidence type="ECO:0000313" key="2">
    <source>
        <dbReference type="EMBL" id="MBB5754097.1"/>
    </source>
</evidence>
<keyword evidence="1" id="KW-0732">Signal</keyword>
<proteinExistence type="predicted"/>
<dbReference type="Pfam" id="PF07182">
    <property type="entry name" value="DUF1402"/>
    <property type="match status" value="1"/>
</dbReference>
<evidence type="ECO:0000313" key="3">
    <source>
        <dbReference type="Proteomes" id="UP000523821"/>
    </source>
</evidence>
<evidence type="ECO:0000256" key="1">
    <source>
        <dbReference type="SAM" id="SignalP"/>
    </source>
</evidence>
<feature type="chain" id="PRO_5031010222" description="DUF1402 domain-containing protein" evidence="1">
    <location>
        <begin position="24"/>
        <end position="318"/>
    </location>
</feature>
<gene>
    <name evidence="2" type="ORF">GGQ63_003172</name>
</gene>
<feature type="signal peptide" evidence="1">
    <location>
        <begin position="1"/>
        <end position="23"/>
    </location>
</feature>
<organism evidence="2 3">
    <name type="scientific">Prosthecomicrobium pneumaticum</name>
    <dbReference type="NCBI Taxonomy" id="81895"/>
    <lineage>
        <taxon>Bacteria</taxon>
        <taxon>Pseudomonadati</taxon>
        <taxon>Pseudomonadota</taxon>
        <taxon>Alphaproteobacteria</taxon>
        <taxon>Hyphomicrobiales</taxon>
        <taxon>Kaistiaceae</taxon>
        <taxon>Prosthecomicrobium</taxon>
    </lineage>
</organism>
<dbReference type="Proteomes" id="UP000523821">
    <property type="component" value="Unassembled WGS sequence"/>
</dbReference>
<dbReference type="AlphaFoldDB" id="A0A7W9FNV8"/>
<protein>
    <recommendedName>
        <fullName evidence="4">DUF1402 domain-containing protein</fullName>
    </recommendedName>
</protein>
<keyword evidence="3" id="KW-1185">Reference proteome</keyword>
<accession>A0A7W9FNV8</accession>
<name>A0A7W9FNV8_9HYPH</name>
<dbReference type="EMBL" id="JACHOO010000006">
    <property type="protein sequence ID" value="MBB5754097.1"/>
    <property type="molecule type" value="Genomic_DNA"/>
</dbReference>